<feature type="transmembrane region" description="Helical" evidence="1">
    <location>
        <begin position="21"/>
        <end position="41"/>
    </location>
</feature>
<dbReference type="EMBL" id="QXML01000012">
    <property type="protein sequence ID" value="RIW12780.1"/>
    <property type="molecule type" value="Genomic_DNA"/>
</dbReference>
<dbReference type="RefSeq" id="WP_119479345.1">
    <property type="nucleotide sequence ID" value="NZ_QXML01000012.1"/>
</dbReference>
<dbReference type="Proteomes" id="UP000283522">
    <property type="component" value="Unassembled WGS sequence"/>
</dbReference>
<dbReference type="OrthoDB" id="825401at2"/>
<name>A0A418PMS5_9BACT</name>
<sequence length="119" mass="13381">MITQYRTGELVKGIGIYRTSFIWPGSGICLPGIGIFIHKAVTGVHYDRMVQHEFGHFLDYLSGYGGDRKKLLGSYLLGFYLLIGLPSLLNLTPVFRLLSAFRGDHRTFWTELRANSLAA</sequence>
<gene>
    <name evidence="2" type="ORF">D0X99_18485</name>
</gene>
<accession>A0A418PMS5</accession>
<feature type="transmembrane region" description="Helical" evidence="1">
    <location>
        <begin position="77"/>
        <end position="98"/>
    </location>
</feature>
<reference evidence="2 3" key="1">
    <citation type="submission" date="2018-09" db="EMBL/GenBank/DDBJ databases">
        <authorList>
            <person name="Wang X."/>
            <person name="Du Z."/>
        </authorList>
    </citation>
    <scope>NUCLEOTIDE SEQUENCE [LARGE SCALE GENOMIC DNA]</scope>
    <source>
        <strain evidence="2 3">N3</strain>
    </source>
</reference>
<comment type="caution">
    <text evidence="2">The sequence shown here is derived from an EMBL/GenBank/DDBJ whole genome shotgun (WGS) entry which is preliminary data.</text>
</comment>
<proteinExistence type="predicted"/>
<protein>
    <submittedName>
        <fullName evidence="2">Uncharacterized protein</fullName>
    </submittedName>
</protein>
<dbReference type="AlphaFoldDB" id="A0A418PMS5"/>
<evidence type="ECO:0000256" key="1">
    <source>
        <dbReference type="SAM" id="Phobius"/>
    </source>
</evidence>
<evidence type="ECO:0000313" key="3">
    <source>
        <dbReference type="Proteomes" id="UP000283522"/>
    </source>
</evidence>
<keyword evidence="1" id="KW-0472">Membrane</keyword>
<keyword evidence="3" id="KW-1185">Reference proteome</keyword>
<evidence type="ECO:0000313" key="2">
    <source>
        <dbReference type="EMBL" id="RIW12780.1"/>
    </source>
</evidence>
<keyword evidence="1" id="KW-0812">Transmembrane</keyword>
<organism evidence="2 3">
    <name type="scientific">Algoriphagus lacus</name>
    <dbReference type="NCBI Taxonomy" id="2056311"/>
    <lineage>
        <taxon>Bacteria</taxon>
        <taxon>Pseudomonadati</taxon>
        <taxon>Bacteroidota</taxon>
        <taxon>Cytophagia</taxon>
        <taxon>Cytophagales</taxon>
        <taxon>Cyclobacteriaceae</taxon>
        <taxon>Algoriphagus</taxon>
    </lineage>
</organism>
<keyword evidence="1" id="KW-1133">Transmembrane helix</keyword>